<evidence type="ECO:0000313" key="1">
    <source>
        <dbReference type="EMBL" id="SNS31804.1"/>
    </source>
</evidence>
<protein>
    <submittedName>
        <fullName evidence="1">S-formylglutathione hydrolase FrmB</fullName>
    </submittedName>
</protein>
<dbReference type="Proteomes" id="UP000198415">
    <property type="component" value="Unassembled WGS sequence"/>
</dbReference>
<dbReference type="InterPro" id="IPR029058">
    <property type="entry name" value="AB_hydrolase_fold"/>
</dbReference>
<gene>
    <name evidence="1" type="ORF">SAMN06264365_113170</name>
</gene>
<dbReference type="InterPro" id="IPR050583">
    <property type="entry name" value="Mycobacterial_A85_antigen"/>
</dbReference>
<keyword evidence="2" id="KW-1185">Reference proteome</keyword>
<keyword evidence="1" id="KW-0378">Hydrolase</keyword>
<dbReference type="AlphaFoldDB" id="A0A239DJH3"/>
<dbReference type="GO" id="GO:0016787">
    <property type="term" value="F:hydrolase activity"/>
    <property type="evidence" value="ECO:0007669"/>
    <property type="project" value="UniProtKB-KW"/>
</dbReference>
<accession>A0A239DJH3</accession>
<proteinExistence type="predicted"/>
<dbReference type="InterPro" id="IPR000801">
    <property type="entry name" value="Esterase-like"/>
</dbReference>
<dbReference type="Gene3D" id="3.40.50.1820">
    <property type="entry name" value="alpha/beta hydrolase"/>
    <property type="match status" value="1"/>
</dbReference>
<dbReference type="GO" id="GO:0016747">
    <property type="term" value="F:acyltransferase activity, transferring groups other than amino-acyl groups"/>
    <property type="evidence" value="ECO:0007669"/>
    <property type="project" value="TreeGrafter"/>
</dbReference>
<dbReference type="Pfam" id="PF00756">
    <property type="entry name" value="Esterase"/>
    <property type="match status" value="1"/>
</dbReference>
<name>A0A239DJH3_9ACTN</name>
<dbReference type="SUPFAM" id="SSF53474">
    <property type="entry name" value="alpha/beta-Hydrolases"/>
    <property type="match status" value="1"/>
</dbReference>
<evidence type="ECO:0000313" key="2">
    <source>
        <dbReference type="Proteomes" id="UP000198415"/>
    </source>
</evidence>
<organism evidence="1 2">
    <name type="scientific">Actinoplanes regularis</name>
    <dbReference type="NCBI Taxonomy" id="52697"/>
    <lineage>
        <taxon>Bacteria</taxon>
        <taxon>Bacillati</taxon>
        <taxon>Actinomycetota</taxon>
        <taxon>Actinomycetes</taxon>
        <taxon>Micromonosporales</taxon>
        <taxon>Micromonosporaceae</taxon>
        <taxon>Actinoplanes</taxon>
    </lineage>
</organism>
<dbReference type="PANTHER" id="PTHR48098:SF1">
    <property type="entry name" value="DIACYLGLYCEROL ACYLTRANSFERASE_MYCOLYLTRANSFERASE AG85A"/>
    <property type="match status" value="1"/>
</dbReference>
<sequence length="248" mass="27821">MAMIRCDFDSEALELSTSMTVVLPDGEGAEPPPVLYLLHGLTDDHTAWSRLTSVERYAAERGLAVIMPQAHRSFYANEAYGMRFWDFLSAELPETVKRFFRVSGRREDTYVAGLSMGGYGAMKWALREPERFAAAATLSGALDLAYIQEHDLRPHMRALVARVFGDRVVAGSDEDLLRLLRDAEPGRLPRLMLRCGTEDHMLAQNRRFVAACRASGVELDSGFGPGEHVWSYWDAQLPAVIDWLLAER</sequence>
<dbReference type="OrthoDB" id="4527292at2"/>
<reference evidence="1 2" key="1">
    <citation type="submission" date="2017-06" db="EMBL/GenBank/DDBJ databases">
        <authorList>
            <person name="Kim H.J."/>
            <person name="Triplett B.A."/>
        </authorList>
    </citation>
    <scope>NUCLEOTIDE SEQUENCE [LARGE SCALE GENOMIC DNA]</scope>
    <source>
        <strain evidence="1 2">DSM 43151</strain>
    </source>
</reference>
<dbReference type="RefSeq" id="WP_089296485.1">
    <property type="nucleotide sequence ID" value="NZ_BOMU01000067.1"/>
</dbReference>
<dbReference type="EMBL" id="FZNR01000013">
    <property type="protein sequence ID" value="SNS31804.1"/>
    <property type="molecule type" value="Genomic_DNA"/>
</dbReference>
<dbReference type="PANTHER" id="PTHR48098">
    <property type="entry name" value="ENTEROCHELIN ESTERASE-RELATED"/>
    <property type="match status" value="1"/>
</dbReference>